<dbReference type="AlphaFoldDB" id="H8I5J2"/>
<feature type="domain" description="GH16" evidence="4">
    <location>
        <begin position="56"/>
        <end position="275"/>
    </location>
</feature>
<dbReference type="GO" id="GO:0005975">
    <property type="term" value="P:carbohydrate metabolic process"/>
    <property type="evidence" value="ECO:0007669"/>
    <property type="project" value="InterPro"/>
</dbReference>
<evidence type="ECO:0000256" key="2">
    <source>
        <dbReference type="ARBA" id="ARBA00023295"/>
    </source>
</evidence>
<dbReference type="InterPro" id="IPR000757">
    <property type="entry name" value="Beta-glucanase-like"/>
</dbReference>
<feature type="active site" description="Nucleophile" evidence="3">
    <location>
        <position position="168"/>
    </location>
</feature>
<dbReference type="PROSITE" id="PS51762">
    <property type="entry name" value="GH16_2"/>
    <property type="match status" value="1"/>
</dbReference>
<sequence>MLMRAFFAFLALTWALMAIMLILTINYLNVGQQNESIYVHEDDVIDGAPILLENSTTPDNPTDPPYSASYLLYDNFSYDSGRWAKRDNTWSSSYAYTVFKPSNVWHENGNLVLRSYVNNHTGGEYKSDDKYFYGKYRASIKVDQTPGTYQTFYSYQWPTGILREGHNEIDIEIQKADGKYTALFSTWVKGVKSRYMYYMPFDPSEDYHTYGYDWYPDRVEFYIDDMSKPIWTSRSNVPAQPMYVYFQNWVQRDVPADHGGGVNTEYVDWVTVEPL</sequence>
<dbReference type="PRINTS" id="PR00737">
    <property type="entry name" value="GLHYDRLASE16"/>
</dbReference>
<evidence type="ECO:0000313" key="6">
    <source>
        <dbReference type="Proteomes" id="UP000005233"/>
    </source>
</evidence>
<gene>
    <name evidence="5" type="ordered locus">Mtc_0546</name>
</gene>
<dbReference type="CDD" id="cd00413">
    <property type="entry name" value="Glyco_hydrolase_16"/>
    <property type="match status" value="1"/>
</dbReference>
<dbReference type="HOGENOM" id="CLU_1010519_0_0_2"/>
<feature type="active site" description="Proton donor" evidence="3">
    <location>
        <position position="172"/>
    </location>
</feature>
<keyword evidence="6" id="KW-1185">Reference proteome</keyword>
<evidence type="ECO:0000256" key="1">
    <source>
        <dbReference type="ARBA" id="ARBA00022801"/>
    </source>
</evidence>
<protein>
    <submittedName>
        <fullName evidence="5">Beta-glucanase/Beta-glucan synthetase</fullName>
    </submittedName>
</protein>
<keyword evidence="2" id="KW-0326">Glycosidase</keyword>
<dbReference type="Gene3D" id="2.60.120.200">
    <property type="match status" value="1"/>
</dbReference>
<dbReference type="GO" id="GO:0004553">
    <property type="term" value="F:hydrolase activity, hydrolyzing O-glycosyl compounds"/>
    <property type="evidence" value="ECO:0007669"/>
    <property type="project" value="InterPro"/>
</dbReference>
<dbReference type="Proteomes" id="UP000005233">
    <property type="component" value="Chromosome"/>
</dbReference>
<evidence type="ECO:0000256" key="3">
    <source>
        <dbReference type="PIRSR" id="PIRSR608264-1"/>
    </source>
</evidence>
<dbReference type="InterPro" id="IPR044791">
    <property type="entry name" value="Beta-glucanase/XTH"/>
</dbReference>
<dbReference type="InterPro" id="IPR008264">
    <property type="entry name" value="Beta_glucanase"/>
</dbReference>
<proteinExistence type="predicted"/>
<accession>H8I5J2</accession>
<dbReference type="Pfam" id="PF00722">
    <property type="entry name" value="Glyco_hydro_16"/>
    <property type="match status" value="1"/>
</dbReference>
<dbReference type="eggNOG" id="arCOG09822">
    <property type="taxonomic scope" value="Archaea"/>
</dbReference>
<evidence type="ECO:0000259" key="4">
    <source>
        <dbReference type="PROSITE" id="PS51762"/>
    </source>
</evidence>
<organism evidence="5 6">
    <name type="scientific">Methanocella conradii (strain DSM 24694 / JCM 17849 / CGMCC 1.5162 / HZ254)</name>
    <dbReference type="NCBI Taxonomy" id="1041930"/>
    <lineage>
        <taxon>Archaea</taxon>
        <taxon>Methanobacteriati</taxon>
        <taxon>Methanobacteriota</taxon>
        <taxon>Stenosarchaea group</taxon>
        <taxon>Methanomicrobia</taxon>
        <taxon>Methanocellales</taxon>
        <taxon>Methanocellaceae</taxon>
        <taxon>Methanocella</taxon>
    </lineage>
</organism>
<dbReference type="InterPro" id="IPR013320">
    <property type="entry name" value="ConA-like_dom_sf"/>
</dbReference>
<dbReference type="KEGG" id="mez:Mtc_0546"/>
<keyword evidence="1" id="KW-0378">Hydrolase</keyword>
<name>H8I5J2_METCZ</name>
<reference evidence="5 6" key="1">
    <citation type="journal article" date="2012" name="J. Bacteriol.">
        <title>Complete genome sequence of a thermophilic methanogen, Methanocella conradii HZ254, isolated from Chinese rice field soil.</title>
        <authorList>
            <person name="Lu Z."/>
            <person name="Lu Y."/>
        </authorList>
    </citation>
    <scope>NUCLEOTIDE SEQUENCE [LARGE SCALE GENOMIC DNA]</scope>
    <source>
        <strain evidence="6">DSM 24694 / JCM 17849 / CGMCC 1.5162 / HZ254</strain>
    </source>
</reference>
<dbReference type="PANTHER" id="PTHR31062">
    <property type="entry name" value="XYLOGLUCAN ENDOTRANSGLUCOSYLASE/HYDROLASE PROTEIN 8-RELATED"/>
    <property type="match status" value="1"/>
</dbReference>
<dbReference type="STRING" id="1041930.Mtc_0546"/>
<dbReference type="EMBL" id="CP003243">
    <property type="protein sequence ID" value="AFC99311.1"/>
    <property type="molecule type" value="Genomic_DNA"/>
</dbReference>
<evidence type="ECO:0000313" key="5">
    <source>
        <dbReference type="EMBL" id="AFC99311.1"/>
    </source>
</evidence>
<dbReference type="SUPFAM" id="SSF49899">
    <property type="entry name" value="Concanavalin A-like lectins/glucanases"/>
    <property type="match status" value="1"/>
</dbReference>